<gene>
    <name evidence="7" type="ORF">KAF25_007055</name>
</gene>
<feature type="compositionally biased region" description="Basic and acidic residues" evidence="4">
    <location>
        <begin position="101"/>
        <end position="129"/>
    </location>
</feature>
<dbReference type="Gene3D" id="3.40.630.30">
    <property type="match status" value="1"/>
</dbReference>
<feature type="region of interest" description="Disordered" evidence="4">
    <location>
        <begin position="543"/>
        <end position="563"/>
    </location>
</feature>
<evidence type="ECO:0000256" key="1">
    <source>
        <dbReference type="ARBA" id="ARBA00005466"/>
    </source>
</evidence>
<feature type="transmembrane region" description="Helical" evidence="5">
    <location>
        <begin position="365"/>
        <end position="385"/>
    </location>
</feature>
<feature type="compositionally biased region" description="Basic and acidic residues" evidence="4">
    <location>
        <begin position="65"/>
        <end position="84"/>
    </location>
</feature>
<feature type="transmembrane region" description="Helical" evidence="5">
    <location>
        <begin position="333"/>
        <end position="353"/>
    </location>
</feature>
<dbReference type="SUPFAM" id="SSF56176">
    <property type="entry name" value="FAD-binding/transporter-associated domain-like"/>
    <property type="match status" value="1"/>
</dbReference>
<dbReference type="Pfam" id="PF01565">
    <property type="entry name" value="FAD_binding_4"/>
    <property type="match status" value="1"/>
</dbReference>
<dbReference type="InterPro" id="IPR006769">
    <property type="entry name" value="MCU_C"/>
</dbReference>
<feature type="region of interest" description="Disordered" evidence="4">
    <location>
        <begin position="797"/>
        <end position="856"/>
    </location>
</feature>
<dbReference type="InterPro" id="IPR006094">
    <property type="entry name" value="Oxid_FAD_bind_N"/>
</dbReference>
<dbReference type="InterPro" id="IPR016167">
    <property type="entry name" value="FAD-bd_PCMH_sub1"/>
</dbReference>
<evidence type="ECO:0000313" key="7">
    <source>
        <dbReference type="EMBL" id="KAG5658104.1"/>
    </source>
</evidence>
<dbReference type="SMART" id="SM01006">
    <property type="entry name" value="AlcB"/>
    <property type="match status" value="1"/>
</dbReference>
<feature type="region of interest" description="Disordered" evidence="4">
    <location>
        <begin position="456"/>
        <end position="513"/>
    </location>
</feature>
<comment type="similarity">
    <text evidence="1">Belongs to the oxygen-dependent FAD-linked oxidoreductase family.</text>
</comment>
<feature type="region of interest" description="Disordered" evidence="4">
    <location>
        <begin position="213"/>
        <end position="249"/>
    </location>
</feature>
<keyword evidence="8" id="KW-1185">Reference proteome</keyword>
<dbReference type="GO" id="GO:0016410">
    <property type="term" value="F:N-acyltransferase activity"/>
    <property type="evidence" value="ECO:0007669"/>
    <property type="project" value="TreeGrafter"/>
</dbReference>
<dbReference type="InterPro" id="IPR019432">
    <property type="entry name" value="Acyltransferase_MbtK/IucB-like"/>
</dbReference>
<dbReference type="SUPFAM" id="SSF55729">
    <property type="entry name" value="Acyl-CoA N-acyltransferases (Nat)"/>
    <property type="match status" value="1"/>
</dbReference>
<keyword evidence="3" id="KW-0560">Oxidoreductase</keyword>
<accession>A0A9P7GWG4</accession>
<dbReference type="InterPro" id="IPR016181">
    <property type="entry name" value="Acyl_CoA_acyltransferase"/>
</dbReference>
<evidence type="ECO:0000313" key="8">
    <source>
        <dbReference type="Proteomes" id="UP000782241"/>
    </source>
</evidence>
<dbReference type="PANTHER" id="PTHR31438">
    <property type="entry name" value="LYSINE N-ACYLTRANSFERASE C17G9.06C-RELATED"/>
    <property type="match status" value="1"/>
</dbReference>
<feature type="compositionally biased region" description="Acidic residues" evidence="4">
    <location>
        <begin position="619"/>
        <end position="629"/>
    </location>
</feature>
<keyword evidence="5" id="KW-0472">Membrane</keyword>
<feature type="domain" description="FAD-binding PCMH-type" evidence="6">
    <location>
        <begin position="1223"/>
        <end position="1395"/>
    </location>
</feature>
<dbReference type="EMBL" id="JAGPUO010000015">
    <property type="protein sequence ID" value="KAG5658104.1"/>
    <property type="molecule type" value="Genomic_DNA"/>
</dbReference>
<feature type="region of interest" description="Disordered" evidence="4">
    <location>
        <begin position="65"/>
        <end position="130"/>
    </location>
</feature>
<feature type="compositionally biased region" description="Polar residues" evidence="4">
    <location>
        <begin position="501"/>
        <end position="513"/>
    </location>
</feature>
<evidence type="ECO:0000256" key="5">
    <source>
        <dbReference type="SAM" id="Phobius"/>
    </source>
</evidence>
<organism evidence="7 8">
    <name type="scientific">Fusarium avenaceum</name>
    <dbReference type="NCBI Taxonomy" id="40199"/>
    <lineage>
        <taxon>Eukaryota</taxon>
        <taxon>Fungi</taxon>
        <taxon>Dikarya</taxon>
        <taxon>Ascomycota</taxon>
        <taxon>Pezizomycotina</taxon>
        <taxon>Sordariomycetes</taxon>
        <taxon>Hypocreomycetidae</taxon>
        <taxon>Hypocreales</taxon>
        <taxon>Nectriaceae</taxon>
        <taxon>Fusarium</taxon>
        <taxon>Fusarium tricinctum species complex</taxon>
    </lineage>
</organism>
<dbReference type="PROSITE" id="PS00862">
    <property type="entry name" value="OX2_COVAL_FAD"/>
    <property type="match status" value="1"/>
</dbReference>
<dbReference type="Gene3D" id="3.30.465.10">
    <property type="match status" value="1"/>
</dbReference>
<dbReference type="Gene3D" id="3.30.43.10">
    <property type="entry name" value="Uridine Diphospho-n-acetylenolpyruvylglucosamine Reductase, domain 2"/>
    <property type="match status" value="1"/>
</dbReference>
<proteinExistence type="inferred from homology"/>
<dbReference type="Pfam" id="PF13523">
    <property type="entry name" value="Acetyltransf_8"/>
    <property type="match status" value="1"/>
</dbReference>
<dbReference type="InterPro" id="IPR016166">
    <property type="entry name" value="FAD-bd_PCMH"/>
</dbReference>
<evidence type="ECO:0000256" key="3">
    <source>
        <dbReference type="ARBA" id="ARBA00023002"/>
    </source>
</evidence>
<dbReference type="InterPro" id="IPR036318">
    <property type="entry name" value="FAD-bd_PCMH-like_sf"/>
</dbReference>
<name>A0A9P7GWG4_9HYPO</name>
<dbReference type="Pfam" id="PF04678">
    <property type="entry name" value="MCU"/>
    <property type="match status" value="1"/>
</dbReference>
<keyword evidence="5" id="KW-1133">Transmembrane helix</keyword>
<dbReference type="Gene3D" id="3.40.462.20">
    <property type="match status" value="1"/>
</dbReference>
<feature type="compositionally biased region" description="Basic and acidic residues" evidence="4">
    <location>
        <begin position="213"/>
        <end position="229"/>
    </location>
</feature>
<evidence type="ECO:0000256" key="4">
    <source>
        <dbReference type="SAM" id="MobiDB-lite"/>
    </source>
</evidence>
<dbReference type="InterPro" id="IPR006093">
    <property type="entry name" value="Oxy_OxRdtase_FAD_BS"/>
</dbReference>
<protein>
    <recommendedName>
        <fullName evidence="6">FAD-binding PCMH-type domain-containing protein</fullName>
    </recommendedName>
</protein>
<evidence type="ECO:0000256" key="2">
    <source>
        <dbReference type="ARBA" id="ARBA00009893"/>
    </source>
</evidence>
<dbReference type="PANTHER" id="PTHR31438:SF1">
    <property type="entry name" value="LYSINE N-ACYLTRANSFERASE C17G9.06C-RELATED"/>
    <property type="match status" value="1"/>
</dbReference>
<dbReference type="GO" id="GO:0016491">
    <property type="term" value="F:oxidoreductase activity"/>
    <property type="evidence" value="ECO:0007669"/>
    <property type="project" value="UniProtKB-KW"/>
</dbReference>
<feature type="compositionally biased region" description="Basic and acidic residues" evidence="4">
    <location>
        <begin position="456"/>
        <end position="471"/>
    </location>
</feature>
<feature type="region of interest" description="Disordered" evidence="4">
    <location>
        <begin position="616"/>
        <end position="652"/>
    </location>
</feature>
<dbReference type="GO" id="GO:0019290">
    <property type="term" value="P:siderophore biosynthetic process"/>
    <property type="evidence" value="ECO:0007669"/>
    <property type="project" value="InterPro"/>
</dbReference>
<dbReference type="InterPro" id="IPR016169">
    <property type="entry name" value="FAD-bd_PCMH_sub2"/>
</dbReference>
<dbReference type="Proteomes" id="UP000782241">
    <property type="component" value="Unassembled WGS sequence"/>
</dbReference>
<comment type="caution">
    <text evidence="7">The sequence shown here is derived from an EMBL/GenBank/DDBJ whole genome shotgun (WGS) entry which is preliminary data.</text>
</comment>
<reference evidence="7" key="1">
    <citation type="submission" date="2021-04" db="EMBL/GenBank/DDBJ databases">
        <title>Draft genome of Fusarium avenaceum strain F156N33, isolated from an atmospheric sample in Virginia.</title>
        <authorList>
            <person name="Yang S."/>
            <person name="Vinatzer B.A."/>
            <person name="Coleman J."/>
        </authorList>
    </citation>
    <scope>NUCLEOTIDE SEQUENCE</scope>
    <source>
        <strain evidence="7">F156N33</strain>
    </source>
</reference>
<sequence>MLSWYKNGGEWVLGQSEDKCMNVPGTEKLGLDTDHQLPALYRCEATQTPFRRAFTTSRCFKQEAAAEAKDEDAARAEELSEKARKREMKKVTTGSSAQSLENDRPWHRVDSQEPGAKDADIPDKADMKKGRLLTTPTRLLKLILPMPFHPQQEHVNRPVQQDVEDKGETVEPLALLIHPHQPLSYLERLIQAEIPPVQYKGREKLPDIVFRAEADQEEPHGKKEDEKKKNNNGANVASYSGLGHEGPSRKEANWVRWSGSTEIGDFIRDAARGREFAIDVEGFEHELRVAVPSFRDRTYYMRMSLRRTSRDIESMSKLKNECDALAHKGAHRLAQGGFAALASWWGVVYYVTFHTQAGWDLVEPVTYLAGLTTVMGAYLWFLYISRDLSYKAAMKVTVSKRQAALYQERGFDQGRWDQLVRDANDLRRDIKIVASEYDVEWDEKKDLGGEEVKKVLEEEQKGRDGTKMTQDKDDDGEDSKSEKIKKKHAANGLDLQRLHKQPTSKSTQPLHTQHLSTTASNHCVGVCHDRPFKAPVALYNPEPIPRKATPDTPRLRIGPLKKEGDYGTMAPQVIRLPDGQTFTVTPVFAGLGFKSHELNTHHNAFPVGWTVVLNTESDCPSDDEDDDKQDAEGRGNGVVLDGGRPKRHIHSFDKPTLQGDNLFISSIANPSTSEFKPAASPTRQIAMMLWITLYWYFHQQEPAPQVSAQAAEKTPQAAKPRGEWKINIKRDGVLRGRNLIPKLERMGLITSGSTAVGTSLDDNGDDWANMFVSRRMFWQLPGRLFLFSLQPNRAGTAYDSVPGSPIGSRPNSPLPMEPSSPFHKAFQRHSPHSSLNRMDHDLPGGPTPTSMSNPPSYPVGPFFSSSHLPTYYPPPPLQYVFTNNIRHPTRPKPPRMGEVFYTRFVPSVNQYLSFRVASISPNPVPYFGPVGPKPPEQSHLSTLNDSALLQMWMEKPRVSAFWGEYDEKFLTNALNQPNSFPVIGQWDGVPFGYFEIYWVKEDILGQHVGSDAADWDRGLHVFIGEEWARGRVPIWLTGLVHWFLQGLEYTGFSREKQVSFPHKQSWLVRMRREQFEGPALEQFPTATEPSKQSFLRGHLAPAFQPPSKTCPRCHQSYTGVKTICLPCIKAVYAEQEKDKDLSRDTYLDDCETCKKTTLHLDPGWCVECYAASDAVFPLYCEECVVTCDVPVSVKDDKGLEALQCDFSVPNDSTPKLSRWSDTHIDQPALIVSPKTEEDVQAAIRIARENKLSIVTGGGGHGTFVRVGSTTLYLDMKNFKKIELNKDESTVKVGGGVIVGEVLNALAAEGYYTPVPNSDTIGFVGCVIGAGNGVLIGIHGFMVDSIVSFRVITAEGEIVEVKPSSEGKDLNLFNALCGAGQGLGVITEVTTSMYPLSDLNLDEGDKIWTRTLIFPAPALDVAAKAFLELSNPVAKGYVTLAFVRSPPGTPAAGAPVIVVGYQFFGPAEKGEKEAAVLFREDVVEKAVMKITDLLPFTNMNNKNEVFNFHGGHKAIASARLYKTDVESIKDGFSKWLTATQEYPDAQQTALIMSAHNIAKSVELTSDKFAEARDRIFNVFIAFITQEETTRQAFVGIMADIIAGYRKGDDGAIPRSFPNNLSFDTDLNEMFDEERFQVLKDVKGTWDTEGVFWSPFIKAD</sequence>
<dbReference type="PROSITE" id="PS51387">
    <property type="entry name" value="FAD_PCMH"/>
    <property type="match status" value="1"/>
</dbReference>
<dbReference type="GO" id="GO:0071949">
    <property type="term" value="F:FAD binding"/>
    <property type="evidence" value="ECO:0007669"/>
    <property type="project" value="InterPro"/>
</dbReference>
<keyword evidence="5" id="KW-0812">Transmembrane</keyword>
<comment type="similarity">
    <text evidence="2">Belongs to the lysine N-acyltransferase MbtK family.</text>
</comment>
<evidence type="ECO:0000259" key="6">
    <source>
        <dbReference type="PROSITE" id="PS51387"/>
    </source>
</evidence>